<dbReference type="RefSeq" id="WP_023575225.1">
    <property type="nucleotide sequence ID" value="NZ_FMTY01000001.1"/>
</dbReference>
<organism evidence="1 2">
    <name type="scientific">Flavobacterium saliperosum</name>
    <dbReference type="NCBI Taxonomy" id="329186"/>
    <lineage>
        <taxon>Bacteria</taxon>
        <taxon>Pseudomonadati</taxon>
        <taxon>Bacteroidota</taxon>
        <taxon>Flavobacteriia</taxon>
        <taxon>Flavobacteriales</taxon>
        <taxon>Flavobacteriaceae</taxon>
        <taxon>Flavobacterium</taxon>
    </lineage>
</organism>
<evidence type="ECO:0000313" key="2">
    <source>
        <dbReference type="Proteomes" id="UP000182124"/>
    </source>
</evidence>
<dbReference type="EMBL" id="FMTY01000001">
    <property type="protein sequence ID" value="SCX00348.1"/>
    <property type="molecule type" value="Genomic_DNA"/>
</dbReference>
<name>A0A1G4V2V0_9FLAO</name>
<evidence type="ECO:0000313" key="1">
    <source>
        <dbReference type="EMBL" id="SCX00348.1"/>
    </source>
</evidence>
<proteinExistence type="predicted"/>
<dbReference type="STRING" id="329186.SAMN02927925_00145"/>
<accession>A0A1G4V2V0</accession>
<dbReference type="AlphaFoldDB" id="A0A1G4V2V0"/>
<gene>
    <name evidence="1" type="ORF">SAMN02927925_00145</name>
</gene>
<protein>
    <submittedName>
        <fullName evidence="1">Uncharacterized protein</fullName>
    </submittedName>
</protein>
<dbReference type="Proteomes" id="UP000182124">
    <property type="component" value="Unassembled WGS sequence"/>
</dbReference>
<reference evidence="1 2" key="1">
    <citation type="submission" date="2016-10" db="EMBL/GenBank/DDBJ databases">
        <authorList>
            <person name="de Groot N.N."/>
        </authorList>
    </citation>
    <scope>NUCLEOTIDE SEQUENCE [LARGE SCALE GENOMIC DNA]</scope>
    <source>
        <strain evidence="1 2">CGMCC 1.3801</strain>
    </source>
</reference>
<sequence length="98" mass="11397">MKRIKIIEKNTNEFKNIINEIIKQKGHMPNLNARCRGRELTNGIAWNFDCNKEIKGSLGKNDGTICRYLNQNEKDVKNIMYSDYVGFKRSCLIDDILS</sequence>